<evidence type="ECO:0000256" key="3">
    <source>
        <dbReference type="RuleBase" id="RU000363"/>
    </source>
</evidence>
<accession>A0A0P6Y9Y4</accession>
<dbReference type="InterPro" id="IPR057326">
    <property type="entry name" value="KR_dom"/>
</dbReference>
<keyword evidence="2" id="KW-0560">Oxidoreductase</keyword>
<dbReference type="Pfam" id="PF00106">
    <property type="entry name" value="adh_short"/>
    <property type="match status" value="1"/>
</dbReference>
<evidence type="ECO:0000256" key="1">
    <source>
        <dbReference type="ARBA" id="ARBA00006484"/>
    </source>
</evidence>
<dbReference type="GO" id="GO:0016491">
    <property type="term" value="F:oxidoreductase activity"/>
    <property type="evidence" value="ECO:0007669"/>
    <property type="project" value="UniProtKB-KW"/>
</dbReference>
<dbReference type="PROSITE" id="PS00061">
    <property type="entry name" value="ADH_SHORT"/>
    <property type="match status" value="1"/>
</dbReference>
<dbReference type="CDD" id="cd05233">
    <property type="entry name" value="SDR_c"/>
    <property type="match status" value="1"/>
</dbReference>
<dbReference type="GO" id="GO:0016020">
    <property type="term" value="C:membrane"/>
    <property type="evidence" value="ECO:0007669"/>
    <property type="project" value="TreeGrafter"/>
</dbReference>
<comment type="caution">
    <text evidence="5">The sequence shown here is derived from an EMBL/GenBank/DDBJ whole genome shotgun (WGS) entry which is preliminary data.</text>
</comment>
<dbReference type="InterPro" id="IPR002347">
    <property type="entry name" value="SDR_fam"/>
</dbReference>
<dbReference type="PANTHER" id="PTHR44196">
    <property type="entry name" value="DEHYDROGENASE/REDUCTASE SDR FAMILY MEMBER 7B"/>
    <property type="match status" value="1"/>
</dbReference>
<dbReference type="PRINTS" id="PR00081">
    <property type="entry name" value="GDHRDH"/>
</dbReference>
<protein>
    <recommendedName>
        <fullName evidence="4">Ketoreductase domain-containing protein</fullName>
    </recommendedName>
</protein>
<feature type="domain" description="Ketoreductase" evidence="4">
    <location>
        <begin position="10"/>
        <end position="194"/>
    </location>
</feature>
<dbReference type="SMART" id="SM00822">
    <property type="entry name" value="PKS_KR"/>
    <property type="match status" value="1"/>
</dbReference>
<sequence length="278" mass="30030">MNRQNHWEGKLALVTGASSGIGAAIARRLARGGLRVALTARRAERLEALAAEIIQTGGQAAAFPVDLAHPAQREALWAQVNARWGAPDVLVNNAGLGWYGWFTHMPAETARELLAVNVEAAVDLTHRALPDMLARRSGAVINISSVAGSLPMQGIALYGASKAFLDSYSTSLHRELRGSGVQVSVLRPGPVRSEFYPQAAQRSGGSPVPAERFAVSCEQVAESLWRLLGRPRRVVYVPALLRAAPWLEISFGWLIDRLGPLLLRRTAQPSPRISPHAH</sequence>
<name>A0A0P6Y9Y4_9CHLR</name>
<dbReference type="Gene3D" id="3.40.50.720">
    <property type="entry name" value="NAD(P)-binding Rossmann-like Domain"/>
    <property type="match status" value="1"/>
</dbReference>
<gene>
    <name evidence="5" type="ORF">ADN01_03465</name>
</gene>
<dbReference type="InterPro" id="IPR036291">
    <property type="entry name" value="NAD(P)-bd_dom_sf"/>
</dbReference>
<organism evidence="5 6">
    <name type="scientific">Levilinea saccharolytica</name>
    <dbReference type="NCBI Taxonomy" id="229921"/>
    <lineage>
        <taxon>Bacteria</taxon>
        <taxon>Bacillati</taxon>
        <taxon>Chloroflexota</taxon>
        <taxon>Anaerolineae</taxon>
        <taxon>Anaerolineales</taxon>
        <taxon>Anaerolineaceae</taxon>
        <taxon>Levilinea</taxon>
    </lineage>
</organism>
<evidence type="ECO:0000256" key="2">
    <source>
        <dbReference type="ARBA" id="ARBA00023002"/>
    </source>
</evidence>
<dbReference type="STRING" id="229921.ADN01_03465"/>
<evidence type="ECO:0000313" key="5">
    <source>
        <dbReference type="EMBL" id="KPL89942.1"/>
    </source>
</evidence>
<evidence type="ECO:0000259" key="4">
    <source>
        <dbReference type="SMART" id="SM00822"/>
    </source>
</evidence>
<dbReference type="EMBL" id="LGCM01000014">
    <property type="protein sequence ID" value="KPL89942.1"/>
    <property type="molecule type" value="Genomic_DNA"/>
</dbReference>
<reference evidence="5 6" key="1">
    <citation type="submission" date="2015-07" db="EMBL/GenBank/DDBJ databases">
        <title>Genome sequence of Levilinea saccharolytica DSM 16555.</title>
        <authorList>
            <person name="Hemp J."/>
            <person name="Ward L.M."/>
            <person name="Pace L.A."/>
            <person name="Fischer W.W."/>
        </authorList>
    </citation>
    <scope>NUCLEOTIDE SEQUENCE [LARGE SCALE GENOMIC DNA]</scope>
    <source>
        <strain evidence="5 6">KIBI-1</strain>
    </source>
</reference>
<dbReference type="AlphaFoldDB" id="A0A0P6Y9Y4"/>
<dbReference type="PIRSF" id="PIRSF000126">
    <property type="entry name" value="11-beta-HSD1"/>
    <property type="match status" value="1"/>
</dbReference>
<dbReference type="InterPro" id="IPR020904">
    <property type="entry name" value="Sc_DH/Rdtase_CS"/>
</dbReference>
<dbReference type="RefSeq" id="WP_062416882.1">
    <property type="nucleotide sequence ID" value="NZ_DF967974.1"/>
</dbReference>
<keyword evidence="6" id="KW-1185">Reference proteome</keyword>
<dbReference type="SUPFAM" id="SSF51735">
    <property type="entry name" value="NAD(P)-binding Rossmann-fold domains"/>
    <property type="match status" value="1"/>
</dbReference>
<dbReference type="Proteomes" id="UP000050501">
    <property type="component" value="Unassembled WGS sequence"/>
</dbReference>
<dbReference type="PANTHER" id="PTHR44196:SF1">
    <property type="entry name" value="DEHYDROGENASE_REDUCTASE SDR FAMILY MEMBER 7B"/>
    <property type="match status" value="1"/>
</dbReference>
<dbReference type="PRINTS" id="PR00080">
    <property type="entry name" value="SDRFAMILY"/>
</dbReference>
<evidence type="ECO:0000313" key="6">
    <source>
        <dbReference type="Proteomes" id="UP000050501"/>
    </source>
</evidence>
<comment type="similarity">
    <text evidence="1 3">Belongs to the short-chain dehydrogenases/reductases (SDR) family.</text>
</comment>
<proteinExistence type="inferred from homology"/>